<dbReference type="InterPro" id="IPR036365">
    <property type="entry name" value="PGBD-like_sf"/>
</dbReference>
<reference evidence="2 3" key="1">
    <citation type="journal article" date="2018" name="Syst. Appl. Microbiol.">
        <title>Ereboglobus luteus gen. nov. sp. nov. from cockroach guts, and new insights into the oxygen relationship of the genera Opitutus and Didymococcus (Verrucomicrobia: Opitutaceae).</title>
        <authorList>
            <person name="Tegtmeier D."/>
            <person name="Belitz A."/>
            <person name="Radek R."/>
            <person name="Heimerl T."/>
            <person name="Brune A."/>
        </authorList>
    </citation>
    <scope>NUCLEOTIDE SEQUENCE [LARGE SCALE GENOMIC DNA]</scope>
    <source>
        <strain evidence="2 3">Ho45</strain>
    </source>
</reference>
<dbReference type="Gene3D" id="1.10.101.10">
    <property type="entry name" value="PGBD-like superfamily/PGBD"/>
    <property type="match status" value="1"/>
</dbReference>
<dbReference type="AlphaFoldDB" id="A0A2U8E5A8"/>
<evidence type="ECO:0000259" key="1">
    <source>
        <dbReference type="Pfam" id="PF01471"/>
    </source>
</evidence>
<evidence type="ECO:0000313" key="2">
    <source>
        <dbReference type="EMBL" id="AWI10043.1"/>
    </source>
</evidence>
<gene>
    <name evidence="2" type="ORF">CKA38_12965</name>
</gene>
<dbReference type="SUPFAM" id="SSF47090">
    <property type="entry name" value="PGBD-like"/>
    <property type="match status" value="1"/>
</dbReference>
<protein>
    <recommendedName>
        <fullName evidence="1">Peptidoglycan binding-like domain-containing protein</fullName>
    </recommendedName>
</protein>
<dbReference type="InterPro" id="IPR002477">
    <property type="entry name" value="Peptidoglycan-bd-like"/>
</dbReference>
<dbReference type="EMBL" id="CP023004">
    <property type="protein sequence ID" value="AWI10043.1"/>
    <property type="molecule type" value="Genomic_DNA"/>
</dbReference>
<dbReference type="InterPro" id="IPR036366">
    <property type="entry name" value="PGBDSf"/>
</dbReference>
<sequence length="490" mass="52447">MSEPMLKKGDKGDLVKILQNTLNKEFPQKHPIRADGVFGSATEIAVKGFQKQNKLRPDGVVDLKTAGKLGSGKFTAAMKKWQQLKETTMKALKDRAEKDAETKKSEPQVELMVLADGKVVTKKDYEEIRANAIKSLKATATHLVNNAGSIRYGWKCAVEIYNDAPWFVRAVVPTPPNDGFVRKAEAAAAEAKRAVDAGNLNIVEAKFKAAADEINRAGEVLYNHREKSIGRSGGAVTVLEITRDVSFETVRLIANAKSGGRGSVVIDAGIAAVKRTATEIGKGVAGTSSGFDDAFKNVAVDTFVAAGTSKFFADKGLVQNLTNNVAKNAMGALAKHLPSKLGGVCEKYIAKWLAKGGASLLKTAVQDTSKVLTGDIGLDQLGSTIAKNMLTKIPLFGLNKAIDSNLAAKLYGKLPKDITSRLTHDLFKKIMASGPVGVPLDKAMGAAINNLNGNETSANQIVDMIAIEAARDKQFMDQIRAEIAKIEKKK</sequence>
<feature type="domain" description="Peptidoglycan binding-like" evidence="1">
    <location>
        <begin position="12"/>
        <end position="69"/>
    </location>
</feature>
<keyword evidence="3" id="KW-1185">Reference proteome</keyword>
<dbReference type="Pfam" id="PF01471">
    <property type="entry name" value="PG_binding_1"/>
    <property type="match status" value="1"/>
</dbReference>
<proteinExistence type="predicted"/>
<name>A0A2U8E5A8_9BACT</name>
<dbReference type="RefSeq" id="WP_108825858.1">
    <property type="nucleotide sequence ID" value="NZ_CP023004.1"/>
</dbReference>
<dbReference type="KEGG" id="elut:CKA38_12965"/>
<dbReference type="Proteomes" id="UP000244896">
    <property type="component" value="Chromosome"/>
</dbReference>
<dbReference type="OrthoDB" id="517943at2"/>
<accession>A0A2U8E5A8</accession>
<organism evidence="2 3">
    <name type="scientific">Ereboglobus luteus</name>
    <dbReference type="NCBI Taxonomy" id="1796921"/>
    <lineage>
        <taxon>Bacteria</taxon>
        <taxon>Pseudomonadati</taxon>
        <taxon>Verrucomicrobiota</taxon>
        <taxon>Opitutia</taxon>
        <taxon>Opitutales</taxon>
        <taxon>Opitutaceae</taxon>
        <taxon>Ereboglobus</taxon>
    </lineage>
</organism>
<evidence type="ECO:0000313" key="3">
    <source>
        <dbReference type="Proteomes" id="UP000244896"/>
    </source>
</evidence>